<proteinExistence type="predicted"/>
<feature type="transmembrane region" description="Helical" evidence="1">
    <location>
        <begin position="229"/>
        <end position="249"/>
    </location>
</feature>
<feature type="domain" description="DUF6594" evidence="2">
    <location>
        <begin position="19"/>
        <end position="268"/>
    </location>
</feature>
<keyword evidence="1" id="KW-0472">Membrane</keyword>
<dbReference type="PANTHER" id="PTHR34502:SF3">
    <property type="entry name" value="DUF6594 DOMAIN-CONTAINING PROTEIN"/>
    <property type="match status" value="1"/>
</dbReference>
<evidence type="ECO:0000256" key="1">
    <source>
        <dbReference type="SAM" id="Phobius"/>
    </source>
</evidence>
<feature type="transmembrane region" description="Helical" evidence="1">
    <location>
        <begin position="256"/>
        <end position="274"/>
    </location>
</feature>
<evidence type="ECO:0000313" key="4">
    <source>
        <dbReference type="Proteomes" id="UP001321760"/>
    </source>
</evidence>
<sequence>MEDTGQSAPRKVEQYPLGYPRLAALQSSDPAFLMFRRFTMLHSRLLLRSQEELCRLESKLAEIDDAERTQLYPSSTVHDENDARSQILQGVREKLRAYDDDLHRFFRSCSYLPPSHDNIRSFSRWMESEKPLIEPETEFLKHGDDFVTPDRDVDESFLEDAVEKFARKYGVGERFLKTERERHRSSDPDLHYYSVQRKQTVVRLLLTFLASAILLMPTILLFVVQDKTARLLVIATFTFTFAVVIAVLTRAKRHEIFASTAAFTAVLVVFVGSIP</sequence>
<protein>
    <recommendedName>
        <fullName evidence="2">DUF6594 domain-containing protein</fullName>
    </recommendedName>
</protein>
<dbReference type="AlphaFoldDB" id="A0AAV9GAC2"/>
<keyword evidence="4" id="KW-1185">Reference proteome</keyword>
<dbReference type="Pfam" id="PF20237">
    <property type="entry name" value="DUF6594"/>
    <property type="match status" value="1"/>
</dbReference>
<evidence type="ECO:0000313" key="3">
    <source>
        <dbReference type="EMBL" id="KAK4444822.1"/>
    </source>
</evidence>
<keyword evidence="1" id="KW-1133">Transmembrane helix</keyword>
<name>A0AAV9GAC2_9PEZI</name>
<dbReference type="InterPro" id="IPR046529">
    <property type="entry name" value="DUF6594"/>
</dbReference>
<organism evidence="3 4">
    <name type="scientific">Podospora aff. communis PSN243</name>
    <dbReference type="NCBI Taxonomy" id="3040156"/>
    <lineage>
        <taxon>Eukaryota</taxon>
        <taxon>Fungi</taxon>
        <taxon>Dikarya</taxon>
        <taxon>Ascomycota</taxon>
        <taxon>Pezizomycotina</taxon>
        <taxon>Sordariomycetes</taxon>
        <taxon>Sordariomycetidae</taxon>
        <taxon>Sordariales</taxon>
        <taxon>Podosporaceae</taxon>
        <taxon>Podospora</taxon>
    </lineage>
</organism>
<dbReference type="Proteomes" id="UP001321760">
    <property type="component" value="Unassembled WGS sequence"/>
</dbReference>
<keyword evidence="1" id="KW-0812">Transmembrane</keyword>
<feature type="transmembrane region" description="Helical" evidence="1">
    <location>
        <begin position="201"/>
        <end position="223"/>
    </location>
</feature>
<dbReference type="PANTHER" id="PTHR34502">
    <property type="entry name" value="DUF6594 DOMAIN-CONTAINING PROTEIN-RELATED"/>
    <property type="match status" value="1"/>
</dbReference>
<reference evidence="3" key="1">
    <citation type="journal article" date="2023" name="Mol. Phylogenet. Evol.">
        <title>Genome-scale phylogeny and comparative genomics of the fungal order Sordariales.</title>
        <authorList>
            <person name="Hensen N."/>
            <person name="Bonometti L."/>
            <person name="Westerberg I."/>
            <person name="Brannstrom I.O."/>
            <person name="Guillou S."/>
            <person name="Cros-Aarteil S."/>
            <person name="Calhoun S."/>
            <person name="Haridas S."/>
            <person name="Kuo A."/>
            <person name="Mondo S."/>
            <person name="Pangilinan J."/>
            <person name="Riley R."/>
            <person name="LaButti K."/>
            <person name="Andreopoulos B."/>
            <person name="Lipzen A."/>
            <person name="Chen C."/>
            <person name="Yan M."/>
            <person name="Daum C."/>
            <person name="Ng V."/>
            <person name="Clum A."/>
            <person name="Steindorff A."/>
            <person name="Ohm R.A."/>
            <person name="Martin F."/>
            <person name="Silar P."/>
            <person name="Natvig D.O."/>
            <person name="Lalanne C."/>
            <person name="Gautier V."/>
            <person name="Ament-Velasquez S.L."/>
            <person name="Kruys A."/>
            <person name="Hutchinson M.I."/>
            <person name="Powell A.J."/>
            <person name="Barry K."/>
            <person name="Miller A.N."/>
            <person name="Grigoriev I.V."/>
            <person name="Debuchy R."/>
            <person name="Gladieux P."/>
            <person name="Hiltunen Thoren M."/>
            <person name="Johannesson H."/>
        </authorList>
    </citation>
    <scope>NUCLEOTIDE SEQUENCE</scope>
    <source>
        <strain evidence="3">PSN243</strain>
    </source>
</reference>
<reference evidence="3" key="2">
    <citation type="submission" date="2023-05" db="EMBL/GenBank/DDBJ databases">
        <authorList>
            <consortium name="Lawrence Berkeley National Laboratory"/>
            <person name="Steindorff A."/>
            <person name="Hensen N."/>
            <person name="Bonometti L."/>
            <person name="Westerberg I."/>
            <person name="Brannstrom I.O."/>
            <person name="Guillou S."/>
            <person name="Cros-Aarteil S."/>
            <person name="Calhoun S."/>
            <person name="Haridas S."/>
            <person name="Kuo A."/>
            <person name="Mondo S."/>
            <person name="Pangilinan J."/>
            <person name="Riley R."/>
            <person name="Labutti K."/>
            <person name="Andreopoulos B."/>
            <person name="Lipzen A."/>
            <person name="Chen C."/>
            <person name="Yanf M."/>
            <person name="Daum C."/>
            <person name="Ng V."/>
            <person name="Clum A."/>
            <person name="Ohm R."/>
            <person name="Martin F."/>
            <person name="Silar P."/>
            <person name="Natvig D."/>
            <person name="Lalanne C."/>
            <person name="Gautier V."/>
            <person name="Ament-Velasquez S.L."/>
            <person name="Kruys A."/>
            <person name="Hutchinson M.I."/>
            <person name="Powell A.J."/>
            <person name="Barry K."/>
            <person name="Miller A.N."/>
            <person name="Grigoriev I.V."/>
            <person name="Debuchy R."/>
            <person name="Gladieux P."/>
            <person name="Thoren M.H."/>
            <person name="Johannesson H."/>
        </authorList>
    </citation>
    <scope>NUCLEOTIDE SEQUENCE</scope>
    <source>
        <strain evidence="3">PSN243</strain>
    </source>
</reference>
<accession>A0AAV9GAC2</accession>
<gene>
    <name evidence="3" type="ORF">QBC34DRAFT_384873</name>
</gene>
<comment type="caution">
    <text evidence="3">The sequence shown here is derived from an EMBL/GenBank/DDBJ whole genome shotgun (WGS) entry which is preliminary data.</text>
</comment>
<dbReference type="EMBL" id="MU865972">
    <property type="protein sequence ID" value="KAK4444822.1"/>
    <property type="molecule type" value="Genomic_DNA"/>
</dbReference>
<evidence type="ECO:0000259" key="2">
    <source>
        <dbReference type="Pfam" id="PF20237"/>
    </source>
</evidence>